<name>A0ABQ5AVZ9_9ASTR</name>
<feature type="compositionally biased region" description="Low complexity" evidence="1">
    <location>
        <begin position="39"/>
        <end position="52"/>
    </location>
</feature>
<reference evidence="2" key="1">
    <citation type="journal article" date="2022" name="Int. J. Mol. Sci.">
        <title>Draft Genome of Tanacetum Coccineum: Genomic Comparison of Closely Related Tanacetum-Family Plants.</title>
        <authorList>
            <person name="Yamashiro T."/>
            <person name="Shiraishi A."/>
            <person name="Nakayama K."/>
            <person name="Satake H."/>
        </authorList>
    </citation>
    <scope>NUCLEOTIDE SEQUENCE</scope>
</reference>
<reference evidence="2" key="2">
    <citation type="submission" date="2022-01" db="EMBL/GenBank/DDBJ databases">
        <authorList>
            <person name="Yamashiro T."/>
            <person name="Shiraishi A."/>
            <person name="Satake H."/>
            <person name="Nakayama K."/>
        </authorList>
    </citation>
    <scope>NUCLEOTIDE SEQUENCE</scope>
</reference>
<evidence type="ECO:0000313" key="2">
    <source>
        <dbReference type="EMBL" id="GJT05251.1"/>
    </source>
</evidence>
<protein>
    <recommendedName>
        <fullName evidence="4">Reverse transcriptase Ty1/copia-type domain-containing protein</fullName>
    </recommendedName>
</protein>
<dbReference type="EMBL" id="BQNB010012572">
    <property type="protein sequence ID" value="GJT05251.1"/>
    <property type="molecule type" value="Genomic_DNA"/>
</dbReference>
<evidence type="ECO:0000256" key="1">
    <source>
        <dbReference type="SAM" id="MobiDB-lite"/>
    </source>
</evidence>
<proteinExistence type="predicted"/>
<organism evidence="2 3">
    <name type="scientific">Tanacetum coccineum</name>
    <dbReference type="NCBI Taxonomy" id="301880"/>
    <lineage>
        <taxon>Eukaryota</taxon>
        <taxon>Viridiplantae</taxon>
        <taxon>Streptophyta</taxon>
        <taxon>Embryophyta</taxon>
        <taxon>Tracheophyta</taxon>
        <taxon>Spermatophyta</taxon>
        <taxon>Magnoliopsida</taxon>
        <taxon>eudicotyledons</taxon>
        <taxon>Gunneridae</taxon>
        <taxon>Pentapetalae</taxon>
        <taxon>asterids</taxon>
        <taxon>campanulids</taxon>
        <taxon>Asterales</taxon>
        <taxon>Asteraceae</taxon>
        <taxon>Asteroideae</taxon>
        <taxon>Anthemideae</taxon>
        <taxon>Anthemidinae</taxon>
        <taxon>Tanacetum</taxon>
    </lineage>
</organism>
<feature type="region of interest" description="Disordered" evidence="1">
    <location>
        <begin position="1"/>
        <end position="52"/>
    </location>
</feature>
<comment type="caution">
    <text evidence="2">The sequence shown here is derived from an EMBL/GenBank/DDBJ whole genome shotgun (WGS) entry which is preliminary data.</text>
</comment>
<dbReference type="Proteomes" id="UP001151760">
    <property type="component" value="Unassembled WGS sequence"/>
</dbReference>
<feature type="compositionally biased region" description="Basic and acidic residues" evidence="1">
    <location>
        <begin position="28"/>
        <end position="38"/>
    </location>
</feature>
<evidence type="ECO:0008006" key="4">
    <source>
        <dbReference type="Google" id="ProtNLM"/>
    </source>
</evidence>
<keyword evidence="3" id="KW-1185">Reference proteome</keyword>
<accession>A0ABQ5AVZ9</accession>
<gene>
    <name evidence="2" type="ORF">Tco_0839713</name>
</gene>
<sequence length="251" mass="28764">MGIETHHGEEEKKDAEDPGNEGGNLSEEGERINQEKDTSVNSTNNINTVSPTINTTSIEHNVIDENTVYGCVDDPNIPDLEEISIFSDAENDNSRADINNLDTYFHLMDVWVLFFMKRLKRKSMFVNHQDLKKDRQNFIYQEGPSSMGELTIFLGLEVKQKEDRIFISQDKYVTEILKKLALVMSKQQAHPWKPISLCSKISTVMCLYSNEKKLIQMIKIYTDQNVADLLTKAFDVSRFQYLIASIGMLNL</sequence>
<feature type="compositionally biased region" description="Basic and acidic residues" evidence="1">
    <location>
        <begin position="1"/>
        <end position="16"/>
    </location>
</feature>
<evidence type="ECO:0000313" key="3">
    <source>
        <dbReference type="Proteomes" id="UP001151760"/>
    </source>
</evidence>